<dbReference type="HOGENOM" id="CLU_1633192_0_0_11"/>
<name>C7QZD6_JONDD</name>
<sequence length="162" mass="17291">MESIPGARVGASFYRDTMTLTRPTQEQRVLLDAIVAASDDLAPALEAQFADALVTHNQCPICFDLAVSTDAAVTDISRARLARLESPLTFDAVGVADTSDEDEVPTISLSLAAEPGDPPSVLVWHTGGIVSSIEIMWHEGEHPELNDLELPLVRVVDGSDIA</sequence>
<dbReference type="RefSeq" id="WP_015772062.1">
    <property type="nucleotide sequence ID" value="NC_013174.1"/>
</dbReference>
<proteinExistence type="predicted"/>
<reference evidence="1 2" key="1">
    <citation type="journal article" date="2009" name="Stand. Genomic Sci.">
        <title>Complete genome sequence of Jonesia denitrificans type strain (Prevot 55134).</title>
        <authorList>
            <person name="Pukall R."/>
            <person name="Gehrich-Schroter G."/>
            <person name="Lapidus A."/>
            <person name="Nolan M."/>
            <person name="Glavina Del Rio T."/>
            <person name="Lucas S."/>
            <person name="Chen F."/>
            <person name="Tice H."/>
            <person name="Pitluck S."/>
            <person name="Cheng J.F."/>
            <person name="Copeland A."/>
            <person name="Saunders E."/>
            <person name="Brettin T."/>
            <person name="Detter J.C."/>
            <person name="Bruce D."/>
            <person name="Goodwin L."/>
            <person name="Pati A."/>
            <person name="Ivanova N."/>
            <person name="Mavromatis K."/>
            <person name="Ovchinnikova G."/>
            <person name="Chen A."/>
            <person name="Palaniappan K."/>
            <person name="Land M."/>
            <person name="Hauser L."/>
            <person name="Chang Y.J."/>
            <person name="Jeffries C.D."/>
            <person name="Chain P."/>
            <person name="Goker M."/>
            <person name="Bristow J."/>
            <person name="Eisen J.A."/>
            <person name="Markowitz V."/>
            <person name="Hugenholtz P."/>
            <person name="Kyrpides N.C."/>
            <person name="Klenk H.P."/>
            <person name="Han C."/>
        </authorList>
    </citation>
    <scope>NUCLEOTIDE SEQUENCE [LARGE SCALE GENOMIC DNA]</scope>
    <source>
        <strain evidence="2">ATCC 14870 / DSM 20603 / BCRC 15368 / CIP 55.134 / JCM 11481 / NBRC 15587 / NCTC 10816 / Prevot 55134</strain>
    </source>
</reference>
<dbReference type="EMBL" id="CP001706">
    <property type="protein sequence ID" value="ACV09434.1"/>
    <property type="molecule type" value="Genomic_DNA"/>
</dbReference>
<dbReference type="Proteomes" id="UP000000628">
    <property type="component" value="Chromosome"/>
</dbReference>
<evidence type="ECO:0000313" key="2">
    <source>
        <dbReference type="Proteomes" id="UP000000628"/>
    </source>
</evidence>
<dbReference type="STRING" id="471856.Jden_1791"/>
<accession>C7QZD6</accession>
<protein>
    <submittedName>
        <fullName evidence="1">Uncharacterized protein</fullName>
    </submittedName>
</protein>
<organism evidence="1 2">
    <name type="scientific">Jonesia denitrificans (strain ATCC 14870 / DSM 20603 / BCRC 15368 / CIP 55.134 / JCM 11481 / NBRC 15587 / NCTC 10816 / Prevot 55134)</name>
    <name type="common">Listeria denitrificans</name>
    <dbReference type="NCBI Taxonomy" id="471856"/>
    <lineage>
        <taxon>Bacteria</taxon>
        <taxon>Bacillati</taxon>
        <taxon>Actinomycetota</taxon>
        <taxon>Actinomycetes</taxon>
        <taxon>Micrococcales</taxon>
        <taxon>Jonesiaceae</taxon>
        <taxon>Jonesia</taxon>
    </lineage>
</organism>
<gene>
    <name evidence="1" type="ordered locus">Jden_1791</name>
</gene>
<dbReference type="eggNOG" id="ENOG502ZRKK">
    <property type="taxonomic scope" value="Bacteria"/>
</dbReference>
<dbReference type="OrthoDB" id="9944376at2"/>
<dbReference type="AlphaFoldDB" id="C7QZD6"/>
<keyword evidence="2" id="KW-1185">Reference proteome</keyword>
<evidence type="ECO:0000313" key="1">
    <source>
        <dbReference type="EMBL" id="ACV09434.1"/>
    </source>
</evidence>
<dbReference type="KEGG" id="jde:Jden_1791"/>